<accession>A0A923RP70</accession>
<dbReference type="AlphaFoldDB" id="A0A923RP70"/>
<gene>
    <name evidence="1" type="ORF">H8S37_04305</name>
</gene>
<dbReference type="EMBL" id="JACOPF010000001">
    <property type="protein sequence ID" value="MBC5688155.1"/>
    <property type="molecule type" value="Genomic_DNA"/>
</dbReference>
<proteinExistence type="predicted"/>
<dbReference type="RefSeq" id="WP_186874789.1">
    <property type="nucleotide sequence ID" value="NZ_JACOPF010000001.1"/>
</dbReference>
<comment type="caution">
    <text evidence="1">The sequence shown here is derived from an EMBL/GenBank/DDBJ whole genome shotgun (WGS) entry which is preliminary data.</text>
</comment>
<name>A0A923RP70_9FIRM</name>
<reference evidence="1" key="1">
    <citation type="submission" date="2020-08" db="EMBL/GenBank/DDBJ databases">
        <title>Genome public.</title>
        <authorList>
            <person name="Liu C."/>
            <person name="Sun Q."/>
        </authorList>
    </citation>
    <scope>NUCLEOTIDE SEQUENCE</scope>
    <source>
        <strain evidence="1">NSJ-55</strain>
    </source>
</reference>
<keyword evidence="2" id="KW-1185">Reference proteome</keyword>
<organism evidence="1 2">
    <name type="scientific">Mediterraneibacter hominis</name>
    <dbReference type="NCBI Taxonomy" id="2763054"/>
    <lineage>
        <taxon>Bacteria</taxon>
        <taxon>Bacillati</taxon>
        <taxon>Bacillota</taxon>
        <taxon>Clostridia</taxon>
        <taxon>Lachnospirales</taxon>
        <taxon>Lachnospiraceae</taxon>
        <taxon>Mediterraneibacter</taxon>
    </lineage>
</organism>
<protein>
    <submittedName>
        <fullName evidence="1">Uncharacterized protein</fullName>
    </submittedName>
</protein>
<dbReference type="Proteomes" id="UP000652477">
    <property type="component" value="Unassembled WGS sequence"/>
</dbReference>
<sequence length="64" mass="7967">MREIMEYELEIKRERLKKLQEYFKVDLKDMDSMNYEDNAINSLLEMKKIKTEIAQIEYYLQLKE</sequence>
<evidence type="ECO:0000313" key="2">
    <source>
        <dbReference type="Proteomes" id="UP000652477"/>
    </source>
</evidence>
<evidence type="ECO:0000313" key="1">
    <source>
        <dbReference type="EMBL" id="MBC5688155.1"/>
    </source>
</evidence>